<evidence type="ECO:0000259" key="2">
    <source>
        <dbReference type="Pfam" id="PF00793"/>
    </source>
</evidence>
<dbReference type="RefSeq" id="WP_124390547.1">
    <property type="nucleotide sequence ID" value="NZ_BHYM01000013.1"/>
</dbReference>
<organism evidence="3 4">
    <name type="scientific">Rhodococcus wratislaviensis</name>
    <name type="common">Tsukamurella wratislaviensis</name>
    <dbReference type="NCBI Taxonomy" id="44752"/>
    <lineage>
        <taxon>Bacteria</taxon>
        <taxon>Bacillati</taxon>
        <taxon>Actinomycetota</taxon>
        <taxon>Actinomycetes</taxon>
        <taxon>Mycobacteriales</taxon>
        <taxon>Nocardiaceae</taxon>
        <taxon>Rhodococcus</taxon>
    </lineage>
</organism>
<comment type="caution">
    <text evidence="3">The sequence shown here is derived from an EMBL/GenBank/DDBJ whole genome shotgun (WGS) entry which is preliminary data.</text>
</comment>
<keyword evidence="1" id="KW-0808">Transferase</keyword>
<dbReference type="AlphaFoldDB" id="A0A402C2T0"/>
<protein>
    <submittedName>
        <fullName evidence="3">2-keto-3-deoxy-D-arabino-heptulosonate-7-phosphate synthase I beta</fullName>
    </submittedName>
</protein>
<dbReference type="PANTHER" id="PTHR43018">
    <property type="entry name" value="PHOSPHO-2-DEHYDRO-3-DEOXYHEPTONATE ALDOLASE"/>
    <property type="match status" value="1"/>
</dbReference>
<evidence type="ECO:0000313" key="4">
    <source>
        <dbReference type="Proteomes" id="UP000287519"/>
    </source>
</evidence>
<feature type="domain" description="DAHP synthetase I/KDSA" evidence="2">
    <location>
        <begin position="86"/>
        <end position="327"/>
    </location>
</feature>
<dbReference type="InterPro" id="IPR052899">
    <property type="entry name" value="Class-I_DAHP_synthase"/>
</dbReference>
<sequence length="353" mass="36611">MIIELIPSADETAADRLTDHLRSRGLHPWRGGEPSQLVLDPAPAPAVADELRALPEVADVISVPGKLRRTSRAYRSDTSIVELGNGTRIGGTEFVIAAGPCAVETATQLGTTAAAVHAAGARILRGGAYKPRTSPFSFQGLGTEGLRLLEAARAQTGLPVVTEVIEPADVEAVAASADIAQVGARNMQNFALLKELGRTRVPVLLKRGISATVDEWLLAAEYLLDGGNTSVILCERGIRSFDPSTRFTLDLSAIPVAKKLSHLPVIVDPSHAAGRVDLVAPLAKAAVGVGADGLIIDVHNDPATAACDAGQALTPEAFATLVNELRPILAAVGRPLATAATDEPATLASAVRA</sequence>
<evidence type="ECO:0000313" key="3">
    <source>
        <dbReference type="EMBL" id="GCE37876.1"/>
    </source>
</evidence>
<evidence type="ECO:0000256" key="1">
    <source>
        <dbReference type="ARBA" id="ARBA00022679"/>
    </source>
</evidence>
<name>A0A402C2T0_RHOWR</name>
<dbReference type="InterPro" id="IPR006268">
    <property type="entry name" value="DAHP_syn_2"/>
</dbReference>
<keyword evidence="4" id="KW-1185">Reference proteome</keyword>
<dbReference type="InterPro" id="IPR006218">
    <property type="entry name" value="DAHP1/KDSA"/>
</dbReference>
<dbReference type="InterPro" id="IPR013785">
    <property type="entry name" value="Aldolase_TIM"/>
</dbReference>
<dbReference type="Pfam" id="PF00793">
    <property type="entry name" value="DAHP_synth_1"/>
    <property type="match status" value="1"/>
</dbReference>
<dbReference type="GO" id="GO:0016740">
    <property type="term" value="F:transferase activity"/>
    <property type="evidence" value="ECO:0007669"/>
    <property type="project" value="UniProtKB-KW"/>
</dbReference>
<dbReference type="OrthoDB" id="9802281at2"/>
<dbReference type="GO" id="GO:0009073">
    <property type="term" value="P:aromatic amino acid family biosynthetic process"/>
    <property type="evidence" value="ECO:0007669"/>
    <property type="project" value="InterPro"/>
</dbReference>
<dbReference type="NCBIfam" id="TIGR01361">
    <property type="entry name" value="DAHP_synth_Bsub"/>
    <property type="match status" value="1"/>
</dbReference>
<reference evidence="3 4" key="1">
    <citation type="submission" date="2018-11" db="EMBL/GenBank/DDBJ databases">
        <title>Microbial catabolism of amino acid.</title>
        <authorList>
            <person name="Hibi M."/>
            <person name="Ogawa J."/>
        </authorList>
    </citation>
    <scope>NUCLEOTIDE SEQUENCE [LARGE SCALE GENOMIC DNA]</scope>
    <source>
        <strain evidence="3 4">C31-06</strain>
    </source>
</reference>
<gene>
    <name evidence="3" type="ORF">Rhow_000760</name>
</gene>
<accession>A0A402C2T0</accession>
<proteinExistence type="predicted"/>
<dbReference type="NCBIfam" id="NF006421">
    <property type="entry name" value="PRK08673.1"/>
    <property type="match status" value="1"/>
</dbReference>
<dbReference type="NCBIfam" id="NF009239">
    <property type="entry name" value="PRK12595.1"/>
    <property type="match status" value="1"/>
</dbReference>
<dbReference type="GO" id="GO:0016832">
    <property type="term" value="F:aldehyde-lyase activity"/>
    <property type="evidence" value="ECO:0007669"/>
    <property type="project" value="InterPro"/>
</dbReference>
<dbReference type="Gene3D" id="3.20.20.70">
    <property type="entry name" value="Aldolase class I"/>
    <property type="match status" value="1"/>
</dbReference>
<dbReference type="PANTHER" id="PTHR43018:SF1">
    <property type="entry name" value="PROTEIN AROA(G)"/>
    <property type="match status" value="1"/>
</dbReference>
<dbReference type="EMBL" id="BHYM01000013">
    <property type="protein sequence ID" value="GCE37876.1"/>
    <property type="molecule type" value="Genomic_DNA"/>
</dbReference>
<dbReference type="Proteomes" id="UP000287519">
    <property type="component" value="Unassembled WGS sequence"/>
</dbReference>
<dbReference type="SUPFAM" id="SSF51569">
    <property type="entry name" value="Aldolase"/>
    <property type="match status" value="1"/>
</dbReference>